<organism evidence="8 9">
    <name type="scientific">Botrimarina colliarenosi</name>
    <dbReference type="NCBI Taxonomy" id="2528001"/>
    <lineage>
        <taxon>Bacteria</taxon>
        <taxon>Pseudomonadati</taxon>
        <taxon>Planctomycetota</taxon>
        <taxon>Planctomycetia</taxon>
        <taxon>Pirellulales</taxon>
        <taxon>Lacipirellulaceae</taxon>
        <taxon>Botrimarina</taxon>
    </lineage>
</organism>
<dbReference type="Pfam" id="PF04542">
    <property type="entry name" value="Sigma70_r2"/>
    <property type="match status" value="1"/>
</dbReference>
<keyword evidence="2" id="KW-0731">Sigma factor</keyword>
<evidence type="ECO:0000256" key="3">
    <source>
        <dbReference type="ARBA" id="ARBA00023125"/>
    </source>
</evidence>
<dbReference type="EMBL" id="SJPR01000003">
    <property type="protein sequence ID" value="TWT97014.1"/>
    <property type="molecule type" value="Genomic_DNA"/>
</dbReference>
<feature type="region of interest" description="Disordered" evidence="5">
    <location>
        <begin position="116"/>
        <end position="143"/>
    </location>
</feature>
<dbReference type="AlphaFoldDB" id="A0A5C6AAG1"/>
<evidence type="ECO:0000313" key="8">
    <source>
        <dbReference type="EMBL" id="TWT97014.1"/>
    </source>
</evidence>
<keyword evidence="1" id="KW-0805">Transcription regulation</keyword>
<dbReference type="InterPro" id="IPR013249">
    <property type="entry name" value="RNA_pol_sigma70_r4_t2"/>
</dbReference>
<keyword evidence="9" id="KW-1185">Reference proteome</keyword>
<dbReference type="GO" id="GO:0003677">
    <property type="term" value="F:DNA binding"/>
    <property type="evidence" value="ECO:0007669"/>
    <property type="project" value="UniProtKB-KW"/>
</dbReference>
<dbReference type="Proteomes" id="UP000317421">
    <property type="component" value="Unassembled WGS sequence"/>
</dbReference>
<dbReference type="CDD" id="cd06171">
    <property type="entry name" value="Sigma70_r4"/>
    <property type="match status" value="1"/>
</dbReference>
<evidence type="ECO:0000259" key="7">
    <source>
        <dbReference type="Pfam" id="PF08281"/>
    </source>
</evidence>
<keyword evidence="3" id="KW-0238">DNA-binding</keyword>
<evidence type="ECO:0000256" key="5">
    <source>
        <dbReference type="SAM" id="MobiDB-lite"/>
    </source>
</evidence>
<dbReference type="Gene3D" id="1.10.1740.10">
    <property type="match status" value="1"/>
</dbReference>
<dbReference type="NCBIfam" id="TIGR02937">
    <property type="entry name" value="sigma70-ECF"/>
    <property type="match status" value="1"/>
</dbReference>
<dbReference type="Gene3D" id="1.10.10.10">
    <property type="entry name" value="Winged helix-like DNA-binding domain superfamily/Winged helix DNA-binding domain"/>
    <property type="match status" value="1"/>
</dbReference>
<protein>
    <submittedName>
        <fullName evidence="8">ECF RNA polymerase sigma factor SigR</fullName>
    </submittedName>
</protein>
<feature type="domain" description="RNA polymerase sigma-70 region 2" evidence="6">
    <location>
        <begin position="47"/>
        <end position="97"/>
    </location>
</feature>
<dbReference type="PANTHER" id="PTHR30385:SF8">
    <property type="entry name" value="RNA POLYMERASE SIGMA-E FACTOR"/>
    <property type="match status" value="1"/>
</dbReference>
<dbReference type="PANTHER" id="PTHR30385">
    <property type="entry name" value="SIGMA FACTOR F FLAGELLAR"/>
    <property type="match status" value="1"/>
</dbReference>
<name>A0A5C6AAG1_9BACT</name>
<dbReference type="GO" id="GO:0006352">
    <property type="term" value="P:DNA-templated transcription initiation"/>
    <property type="evidence" value="ECO:0007669"/>
    <property type="project" value="InterPro"/>
</dbReference>
<dbReference type="OrthoDB" id="265297at2"/>
<dbReference type="NCBIfam" id="TIGR02984">
    <property type="entry name" value="Sig-70_plancto1"/>
    <property type="match status" value="1"/>
</dbReference>
<dbReference type="SUPFAM" id="SSF88659">
    <property type="entry name" value="Sigma3 and sigma4 domains of RNA polymerase sigma factors"/>
    <property type="match status" value="1"/>
</dbReference>
<dbReference type="RefSeq" id="WP_146445509.1">
    <property type="nucleotide sequence ID" value="NZ_SJPR01000003.1"/>
</dbReference>
<proteinExistence type="predicted"/>
<evidence type="ECO:0000313" key="9">
    <source>
        <dbReference type="Proteomes" id="UP000317421"/>
    </source>
</evidence>
<sequence length="210" mass="23762">MMSTSGSFAAELLSDARQGSETSLGKLMQLHASYLKLVVASQLDDRLRARVSSSDVVQETFYEAHRDFPAFRGATPEEFLGWLRRILMNNLLRAVEQHLKAAKRDVRREVSLDRARPLGDRSAPGFAAQLPHDGDSPSASFQRRENADTLGQMLDVLPDDYREVLRLRHQEGLDFSEIGERMGRSSGAVRMLWLRSIKRLRSLYDDEAAE</sequence>
<feature type="domain" description="RNA polymerase sigma factor 70 region 4 type 2" evidence="7">
    <location>
        <begin position="150"/>
        <end position="200"/>
    </location>
</feature>
<evidence type="ECO:0000259" key="6">
    <source>
        <dbReference type="Pfam" id="PF04542"/>
    </source>
</evidence>
<evidence type="ECO:0000256" key="2">
    <source>
        <dbReference type="ARBA" id="ARBA00023082"/>
    </source>
</evidence>
<dbReference type="Pfam" id="PF08281">
    <property type="entry name" value="Sigma70_r4_2"/>
    <property type="match status" value="1"/>
</dbReference>
<dbReference type="SUPFAM" id="SSF88946">
    <property type="entry name" value="Sigma2 domain of RNA polymerase sigma factors"/>
    <property type="match status" value="1"/>
</dbReference>
<reference evidence="8 9" key="1">
    <citation type="submission" date="2019-02" db="EMBL/GenBank/DDBJ databases">
        <title>Deep-cultivation of Planctomycetes and their phenomic and genomic characterization uncovers novel biology.</title>
        <authorList>
            <person name="Wiegand S."/>
            <person name="Jogler M."/>
            <person name="Boedeker C."/>
            <person name="Pinto D."/>
            <person name="Vollmers J."/>
            <person name="Rivas-Marin E."/>
            <person name="Kohn T."/>
            <person name="Peeters S.H."/>
            <person name="Heuer A."/>
            <person name="Rast P."/>
            <person name="Oberbeckmann S."/>
            <person name="Bunk B."/>
            <person name="Jeske O."/>
            <person name="Meyerdierks A."/>
            <person name="Storesund J.E."/>
            <person name="Kallscheuer N."/>
            <person name="Luecker S."/>
            <person name="Lage O.M."/>
            <person name="Pohl T."/>
            <person name="Merkel B.J."/>
            <person name="Hornburger P."/>
            <person name="Mueller R.-W."/>
            <person name="Bruemmer F."/>
            <person name="Labrenz M."/>
            <person name="Spormann A.M."/>
            <person name="Op Den Camp H."/>
            <person name="Overmann J."/>
            <person name="Amann R."/>
            <person name="Jetten M.S.M."/>
            <person name="Mascher T."/>
            <person name="Medema M.H."/>
            <person name="Devos D.P."/>
            <person name="Kaster A.-K."/>
            <person name="Ovreas L."/>
            <person name="Rohde M."/>
            <person name="Galperin M.Y."/>
            <person name="Jogler C."/>
        </authorList>
    </citation>
    <scope>NUCLEOTIDE SEQUENCE [LARGE SCALE GENOMIC DNA]</scope>
    <source>
        <strain evidence="8 9">Pla108</strain>
    </source>
</reference>
<keyword evidence="4" id="KW-0804">Transcription</keyword>
<accession>A0A5C6AAG1</accession>
<dbReference type="InterPro" id="IPR014326">
    <property type="entry name" value="RNA_pol_sigma-70_Plancto"/>
</dbReference>
<dbReference type="InterPro" id="IPR007627">
    <property type="entry name" value="RNA_pol_sigma70_r2"/>
</dbReference>
<dbReference type="GO" id="GO:0016987">
    <property type="term" value="F:sigma factor activity"/>
    <property type="evidence" value="ECO:0007669"/>
    <property type="project" value="UniProtKB-KW"/>
</dbReference>
<dbReference type="InterPro" id="IPR013324">
    <property type="entry name" value="RNA_pol_sigma_r3/r4-like"/>
</dbReference>
<evidence type="ECO:0000256" key="4">
    <source>
        <dbReference type="ARBA" id="ARBA00023163"/>
    </source>
</evidence>
<comment type="caution">
    <text evidence="8">The sequence shown here is derived from an EMBL/GenBank/DDBJ whole genome shotgun (WGS) entry which is preliminary data.</text>
</comment>
<dbReference type="InterPro" id="IPR013325">
    <property type="entry name" value="RNA_pol_sigma_r2"/>
</dbReference>
<dbReference type="InterPro" id="IPR036388">
    <property type="entry name" value="WH-like_DNA-bd_sf"/>
</dbReference>
<dbReference type="InterPro" id="IPR014284">
    <property type="entry name" value="RNA_pol_sigma-70_dom"/>
</dbReference>
<gene>
    <name evidence="8" type="primary">sigR_2</name>
    <name evidence="8" type="ORF">Pla108_27910</name>
</gene>
<evidence type="ECO:0000256" key="1">
    <source>
        <dbReference type="ARBA" id="ARBA00023015"/>
    </source>
</evidence>